<reference evidence="2" key="1">
    <citation type="journal article" date="2021" name="Nat. Commun.">
        <title>Genetic determinants of endophytism in the Arabidopsis root mycobiome.</title>
        <authorList>
            <person name="Mesny F."/>
            <person name="Miyauchi S."/>
            <person name="Thiergart T."/>
            <person name="Pickel B."/>
            <person name="Atanasova L."/>
            <person name="Karlsson M."/>
            <person name="Huettel B."/>
            <person name="Barry K.W."/>
            <person name="Haridas S."/>
            <person name="Chen C."/>
            <person name="Bauer D."/>
            <person name="Andreopoulos W."/>
            <person name="Pangilinan J."/>
            <person name="LaButti K."/>
            <person name="Riley R."/>
            <person name="Lipzen A."/>
            <person name="Clum A."/>
            <person name="Drula E."/>
            <person name="Henrissat B."/>
            <person name="Kohler A."/>
            <person name="Grigoriev I.V."/>
            <person name="Martin F.M."/>
            <person name="Hacquard S."/>
        </authorList>
    </citation>
    <scope>NUCLEOTIDE SEQUENCE</scope>
    <source>
        <strain evidence="2">MPI-SDFR-AT-0120</strain>
    </source>
</reference>
<dbReference type="CDD" id="cd18186">
    <property type="entry name" value="BTB_POZ_ZBTB_KLHL-like"/>
    <property type="match status" value="1"/>
</dbReference>
<evidence type="ECO:0000259" key="1">
    <source>
        <dbReference type="PROSITE" id="PS50097"/>
    </source>
</evidence>
<name>A0A8K0REH8_9PLEO</name>
<proteinExistence type="predicted"/>
<dbReference type="InterPro" id="IPR011333">
    <property type="entry name" value="SKP1/BTB/POZ_sf"/>
</dbReference>
<dbReference type="SUPFAM" id="SSF54695">
    <property type="entry name" value="POZ domain"/>
    <property type="match status" value="1"/>
</dbReference>
<keyword evidence="3" id="KW-1185">Reference proteome</keyword>
<dbReference type="SMART" id="SM00225">
    <property type="entry name" value="BTB"/>
    <property type="match status" value="1"/>
</dbReference>
<dbReference type="Proteomes" id="UP000813461">
    <property type="component" value="Unassembled WGS sequence"/>
</dbReference>
<comment type="caution">
    <text evidence="2">The sequence shown here is derived from an EMBL/GenBank/DDBJ whole genome shotgun (WGS) entry which is preliminary data.</text>
</comment>
<dbReference type="EMBL" id="JAGMVJ010000001">
    <property type="protein sequence ID" value="KAH7094574.1"/>
    <property type="molecule type" value="Genomic_DNA"/>
</dbReference>
<evidence type="ECO:0000313" key="3">
    <source>
        <dbReference type="Proteomes" id="UP000813461"/>
    </source>
</evidence>
<dbReference type="PANTHER" id="PTHR47843">
    <property type="entry name" value="BTB DOMAIN-CONTAINING PROTEIN-RELATED"/>
    <property type="match status" value="1"/>
</dbReference>
<evidence type="ECO:0000313" key="2">
    <source>
        <dbReference type="EMBL" id="KAH7094574.1"/>
    </source>
</evidence>
<dbReference type="InterPro" id="IPR000210">
    <property type="entry name" value="BTB/POZ_dom"/>
</dbReference>
<dbReference type="AlphaFoldDB" id="A0A8K0REH8"/>
<organism evidence="2 3">
    <name type="scientific">Paraphoma chrysanthemicola</name>
    <dbReference type="NCBI Taxonomy" id="798071"/>
    <lineage>
        <taxon>Eukaryota</taxon>
        <taxon>Fungi</taxon>
        <taxon>Dikarya</taxon>
        <taxon>Ascomycota</taxon>
        <taxon>Pezizomycotina</taxon>
        <taxon>Dothideomycetes</taxon>
        <taxon>Pleosporomycetidae</taxon>
        <taxon>Pleosporales</taxon>
        <taxon>Pleosporineae</taxon>
        <taxon>Phaeosphaeriaceae</taxon>
        <taxon>Paraphoma</taxon>
    </lineage>
</organism>
<dbReference type="PANTHER" id="PTHR47843:SF2">
    <property type="entry name" value="BTB DOMAIN-CONTAINING PROTEIN"/>
    <property type="match status" value="1"/>
</dbReference>
<protein>
    <recommendedName>
        <fullName evidence="1">BTB domain-containing protein</fullName>
    </recommendedName>
</protein>
<feature type="domain" description="BTB" evidence="1">
    <location>
        <begin position="21"/>
        <end position="88"/>
    </location>
</feature>
<dbReference type="Pfam" id="PF00651">
    <property type="entry name" value="BTB"/>
    <property type="match status" value="1"/>
</dbReference>
<accession>A0A8K0REH8</accession>
<dbReference type="PROSITE" id="PS50097">
    <property type="entry name" value="BTB"/>
    <property type="match status" value="1"/>
</dbReference>
<dbReference type="Gene3D" id="3.30.710.10">
    <property type="entry name" value="Potassium Channel Kv1.1, Chain A"/>
    <property type="match status" value="1"/>
</dbReference>
<sequence>MSNPNQAASKASPPSLNKATKEGVVVVEIGTGPVRHHVHKALLQYHSEYFRGVFNGPWKEAKEGVVRLSDIEPSVFSLFVHWLYSQQLPPILKDWEYVLDMEFSSLFHYYSIRYAVCIKAYIFGDRFIAPGFRRAAHNMFATDFQRNNMWYYSRVPSITLAFANIPSNRVILQLIADNYRLRWETDELPLWVFTPTEQARLPGALLTRIMRSYREVGKGTKAEETALFQSRCYLEHQDEEEKGKCSKKHMIYNAEADCAYFH</sequence>
<dbReference type="OrthoDB" id="194443at2759"/>
<gene>
    <name evidence="2" type="ORF">FB567DRAFT_600176</name>
</gene>